<feature type="region of interest" description="Disordered" evidence="1">
    <location>
        <begin position="227"/>
        <end position="296"/>
    </location>
</feature>
<reference evidence="2 3" key="1">
    <citation type="submission" date="2016-10" db="EMBL/GenBank/DDBJ databases">
        <authorList>
            <person name="Varghese N."/>
        </authorList>
    </citation>
    <scope>NUCLEOTIDE SEQUENCE [LARGE SCALE GENOMIC DNA]</scope>
</reference>
<feature type="region of interest" description="Disordered" evidence="1">
    <location>
        <begin position="582"/>
        <end position="641"/>
    </location>
</feature>
<feature type="region of interest" description="Disordered" evidence="1">
    <location>
        <begin position="135"/>
        <end position="204"/>
    </location>
</feature>
<protein>
    <submittedName>
        <fullName evidence="2">Uncharacterized protein</fullName>
    </submittedName>
</protein>
<feature type="region of interest" description="Disordered" evidence="1">
    <location>
        <begin position="495"/>
        <end position="517"/>
    </location>
</feature>
<feature type="compositionally biased region" description="Polar residues" evidence="1">
    <location>
        <begin position="150"/>
        <end position="160"/>
    </location>
</feature>
<proteinExistence type="predicted"/>
<dbReference type="AlphaFoldDB" id="A0A1Y6LFC6"/>
<gene>
    <name evidence="2" type="ORF">ZT1A5_G3507</name>
</gene>
<name>A0A1Y6LFC6_ZYMTR</name>
<accession>A0A1Y6LFC6</accession>
<dbReference type="EMBL" id="LT882678">
    <property type="protein sequence ID" value="SMY22068.1"/>
    <property type="molecule type" value="Genomic_DNA"/>
</dbReference>
<sequence length="827" mass="90932">MLVFACVVDFASRLDRYKTCVLADAGAEDLRQDRRVPSGGIARLSTREHPPSPLLISPEQQHTVGKSLNDQLRLLDDAFLPTMTPTNTWLATTPESTPSTVPVFDIIEPLSDVATRQRISLDLAFQRDPTQAIQRAASADIHQESARLATPSSAIRSSSLPPAVAAQPRASPTFCPSSLKDSTSDEPTPVHRAASDPCNPPTRSRAATVIHSNIEDATSNHELLQTYADSDGGDEDNQETSMPDDLFQPLERQLTTRRWRSDDDTESVDTERQDSAWDQDTGGADLTDIDELNGSPEVELSDLEDLNEGREAMNDVQVEIAVEMDEDSGDGKDAMDDWGSVHSVAEQYEEGIETLDDGECEESPALESMPSFQIRLFDPESSMYGEIDEYREMPALIVEEWSGEVKEMPSIQEEETELQDSQEEFPASIKRRLTETHVTFPDAVPRQAVRRTSTMTEFCRLKGRVRSPVLIAVKGSPASPAVTACTVRPATSATLNPWYEQPDEPRNQGLVPQTDSKTTAQTIQSDLGTCQMLWEEVTLTQTGSKTLAQASSPRASNAMLISSLLKPDLSSEADDCPIENLKTKLPRHSHQSSRLNSGLSSAKPSAPPTPSRRSSEETPAPNDDEEDEEPPLSLYLKPSSPVPFKSASQPFTTVFTARRSSLPTPLSITRHLAHSSTVEGEASRFAHRDSVDVYHARGLKRHETEAKMNQELMNSRDSFVITKSKFEARWGKGGASSESKAVGGGWNRFAGLETIEDASPPGRVGFQAVMEMSGGNTNRAAVKDEAVGALNKEEAEDRHHPDEHVGCPICEEHRPRWFEEKYRAGKT</sequence>
<evidence type="ECO:0000313" key="2">
    <source>
        <dbReference type="EMBL" id="SMY22068.1"/>
    </source>
</evidence>
<feature type="compositionally biased region" description="Low complexity" evidence="1">
    <location>
        <begin position="631"/>
        <end position="641"/>
    </location>
</feature>
<dbReference type="Proteomes" id="UP000215453">
    <property type="component" value="Chromosome 3"/>
</dbReference>
<evidence type="ECO:0000256" key="1">
    <source>
        <dbReference type="SAM" id="MobiDB-lite"/>
    </source>
</evidence>
<evidence type="ECO:0000313" key="3">
    <source>
        <dbReference type="Proteomes" id="UP000215453"/>
    </source>
</evidence>
<organism evidence="2 3">
    <name type="scientific">Zymoseptoria tritici ST99CH_1A5</name>
    <dbReference type="NCBI Taxonomy" id="1276529"/>
    <lineage>
        <taxon>Eukaryota</taxon>
        <taxon>Fungi</taxon>
        <taxon>Dikarya</taxon>
        <taxon>Ascomycota</taxon>
        <taxon>Pezizomycotina</taxon>
        <taxon>Dothideomycetes</taxon>
        <taxon>Dothideomycetidae</taxon>
        <taxon>Mycosphaerellales</taxon>
        <taxon>Mycosphaerellaceae</taxon>
        <taxon>Zymoseptoria</taxon>
    </lineage>
</organism>